<dbReference type="InterPro" id="IPR036318">
    <property type="entry name" value="FAD-bd_PCMH-like_sf"/>
</dbReference>
<evidence type="ECO:0000256" key="1">
    <source>
        <dbReference type="ARBA" id="ARBA00001974"/>
    </source>
</evidence>
<dbReference type="InterPro" id="IPR006094">
    <property type="entry name" value="Oxid_FAD_bind_N"/>
</dbReference>
<dbReference type="InterPro" id="IPR016167">
    <property type="entry name" value="FAD-bd_PCMH_sub1"/>
</dbReference>
<organism evidence="7 8">
    <name type="scientific">Trichoderma harzianum</name>
    <name type="common">Hypocrea lixii</name>
    <dbReference type="NCBI Taxonomy" id="5544"/>
    <lineage>
        <taxon>Eukaryota</taxon>
        <taxon>Fungi</taxon>
        <taxon>Dikarya</taxon>
        <taxon>Ascomycota</taxon>
        <taxon>Pezizomycotina</taxon>
        <taxon>Sordariomycetes</taxon>
        <taxon>Hypocreomycetidae</taxon>
        <taxon>Hypocreales</taxon>
        <taxon>Hypocreaceae</taxon>
        <taxon>Trichoderma</taxon>
    </lineage>
</organism>
<dbReference type="GO" id="GO:0071949">
    <property type="term" value="F:FAD binding"/>
    <property type="evidence" value="ECO:0007669"/>
    <property type="project" value="InterPro"/>
</dbReference>
<evidence type="ECO:0000256" key="3">
    <source>
        <dbReference type="ARBA" id="ARBA00022630"/>
    </source>
</evidence>
<gene>
    <name evidence="7" type="ORF">THARTR1_00050</name>
</gene>
<dbReference type="Proteomes" id="UP000236290">
    <property type="component" value="Unassembled WGS sequence"/>
</dbReference>
<dbReference type="InterPro" id="IPR016169">
    <property type="entry name" value="FAD-bd_PCMH_sub2"/>
</dbReference>
<sequence>MATSKLPILRRETTEPKTFNDAVWRRVFNHRRESSRIPRAVVNASSVEHVKAAVQLANQEGCRVSVRSGGHSWAVWSVRDDAILVDLGDFRFIEYDEKSKIVSCSPSTTSAELMEFLNARGRFFATGHCGDVAMGGFLLGGGQGWNAKNWGHSIEQMVAIDVVTEDGNEIHCSAVENEELFWLARGGGPGFPGIITSFSLQTRPFTAVYRTLLAWPVTEIPNIMNWVTKVCDEFDTDTEVSSFVLYPPGSPAPVVAALFISLKGSVEEAKQALQSLKADQPAGALIEEIAVPTSFKAEYAFQTSTLPDNYRYCVDSVWLSNDADLGALLAEPGRTIPGKTTTMLYQPITSSQRPVQGDPAFSLQTKHYVSLYCGWQNAADDEEHIQWVDKTINSFKPHSVGSLLSDFDFQRREAKHWSEEKGERIMALRRKYNPAGRFAGFLDAGDKSGLDGLRTNFQ</sequence>
<dbReference type="InterPro" id="IPR016166">
    <property type="entry name" value="FAD-bd_PCMH"/>
</dbReference>
<comment type="caution">
    <text evidence="7">The sequence shown here is derived from an EMBL/GenBank/DDBJ whole genome shotgun (WGS) entry which is preliminary data.</text>
</comment>
<dbReference type="EMBL" id="MTYI01000004">
    <property type="protein sequence ID" value="PNP60026.1"/>
    <property type="molecule type" value="Genomic_DNA"/>
</dbReference>
<comment type="similarity">
    <text evidence="2">Belongs to the oxygen-dependent FAD-linked oxidoreductase family.</text>
</comment>
<dbReference type="AlphaFoldDB" id="A0A2K0UQH3"/>
<dbReference type="InterPro" id="IPR050416">
    <property type="entry name" value="FAD-linked_Oxidoreductase"/>
</dbReference>
<dbReference type="PANTHER" id="PTHR42973:SF39">
    <property type="entry name" value="FAD-BINDING PCMH-TYPE DOMAIN-CONTAINING PROTEIN"/>
    <property type="match status" value="1"/>
</dbReference>
<dbReference type="Gene3D" id="3.40.462.20">
    <property type="match status" value="1"/>
</dbReference>
<feature type="domain" description="FAD-binding PCMH-type" evidence="6">
    <location>
        <begin position="34"/>
        <end position="205"/>
    </location>
</feature>
<comment type="cofactor">
    <cofactor evidence="1">
        <name>FAD</name>
        <dbReference type="ChEBI" id="CHEBI:57692"/>
    </cofactor>
</comment>
<dbReference type="PROSITE" id="PS51387">
    <property type="entry name" value="FAD_PCMH"/>
    <property type="match status" value="1"/>
</dbReference>
<dbReference type="PANTHER" id="PTHR42973">
    <property type="entry name" value="BINDING OXIDOREDUCTASE, PUTATIVE (AFU_ORTHOLOGUE AFUA_1G17690)-RELATED"/>
    <property type="match status" value="1"/>
</dbReference>
<proteinExistence type="inferred from homology"/>
<name>A0A2K0UQH3_TRIHA</name>
<dbReference type="Gene3D" id="3.30.465.10">
    <property type="match status" value="1"/>
</dbReference>
<evidence type="ECO:0000313" key="7">
    <source>
        <dbReference type="EMBL" id="PNP60026.1"/>
    </source>
</evidence>
<dbReference type="SUPFAM" id="SSF56176">
    <property type="entry name" value="FAD-binding/transporter-associated domain-like"/>
    <property type="match status" value="1"/>
</dbReference>
<dbReference type="Pfam" id="PF01565">
    <property type="entry name" value="FAD_binding_4"/>
    <property type="match status" value="1"/>
</dbReference>
<protein>
    <recommendedName>
        <fullName evidence="6">FAD-binding PCMH-type domain-containing protein</fullName>
    </recommendedName>
</protein>
<evidence type="ECO:0000256" key="4">
    <source>
        <dbReference type="ARBA" id="ARBA00022827"/>
    </source>
</evidence>
<evidence type="ECO:0000259" key="6">
    <source>
        <dbReference type="PROSITE" id="PS51387"/>
    </source>
</evidence>
<keyword evidence="4" id="KW-0274">FAD</keyword>
<evidence type="ECO:0000256" key="5">
    <source>
        <dbReference type="ARBA" id="ARBA00023002"/>
    </source>
</evidence>
<evidence type="ECO:0000313" key="8">
    <source>
        <dbReference type="Proteomes" id="UP000236290"/>
    </source>
</evidence>
<evidence type="ECO:0000256" key="2">
    <source>
        <dbReference type="ARBA" id="ARBA00005466"/>
    </source>
</evidence>
<accession>A0A2K0UQH3</accession>
<dbReference type="GO" id="GO:0016491">
    <property type="term" value="F:oxidoreductase activity"/>
    <property type="evidence" value="ECO:0007669"/>
    <property type="project" value="UniProtKB-KW"/>
</dbReference>
<dbReference type="OrthoDB" id="415825at2759"/>
<keyword evidence="5" id="KW-0560">Oxidoreductase</keyword>
<dbReference type="Gene3D" id="3.30.43.10">
    <property type="entry name" value="Uridine Diphospho-n-acetylenolpyruvylglucosamine Reductase, domain 2"/>
    <property type="match status" value="1"/>
</dbReference>
<reference evidence="7 8" key="1">
    <citation type="submission" date="2017-02" db="EMBL/GenBank/DDBJ databases">
        <title>Genomes of Trichoderma spp. with biocontrol activity.</title>
        <authorList>
            <person name="Gardiner D."/>
            <person name="Kazan K."/>
            <person name="Vos C."/>
            <person name="Harvey P."/>
        </authorList>
    </citation>
    <scope>NUCLEOTIDE SEQUENCE [LARGE SCALE GENOMIC DNA]</scope>
    <source>
        <strain evidence="7 8">Tr1</strain>
    </source>
</reference>
<keyword evidence="3" id="KW-0285">Flavoprotein</keyword>